<reference evidence="1 2" key="1">
    <citation type="journal article" date="2013" name="Genome Biol.">
        <title>The genome sequence of the most widely cultivated cacao type and its use to identify candidate genes regulating pod color.</title>
        <authorList>
            <person name="Motamayor J.C."/>
            <person name="Mockaitis K."/>
            <person name="Schmutz J."/>
            <person name="Haiminen N."/>
            <person name="Iii D.L."/>
            <person name="Cornejo O."/>
            <person name="Findley S.D."/>
            <person name="Zheng P."/>
            <person name="Utro F."/>
            <person name="Royaert S."/>
            <person name="Saski C."/>
            <person name="Jenkins J."/>
            <person name="Podicheti R."/>
            <person name="Zhao M."/>
            <person name="Scheffler B.E."/>
            <person name="Stack J.C."/>
            <person name="Feltus F.A."/>
            <person name="Mustiga G.M."/>
            <person name="Amores F."/>
            <person name="Phillips W."/>
            <person name="Marelli J.P."/>
            <person name="May G.D."/>
            <person name="Shapiro H."/>
            <person name="Ma J."/>
            <person name="Bustamante C.D."/>
            <person name="Schnell R.J."/>
            <person name="Main D."/>
            <person name="Gilbert D."/>
            <person name="Parida L."/>
            <person name="Kuhn D.N."/>
        </authorList>
    </citation>
    <scope>NUCLEOTIDE SEQUENCE [LARGE SCALE GENOMIC DNA]</scope>
    <source>
        <strain evidence="2">cv. Matina 1-6</strain>
    </source>
</reference>
<sequence>MGSIRALSALQVQLEKMKKEPQQGLIYIEVLLNVKRTKAMLDTKGSNTFITLGEAKICNFKDEKDLGQMKIVNLTALTIIGNSKDVKTNHTLVTFCTLLNKEFRDYLDKFMVIYLDDIVVYNLTLEEHQQHLR</sequence>
<dbReference type="EMBL" id="CM001879">
    <property type="protein sequence ID" value="EOX93836.1"/>
    <property type="molecule type" value="Genomic_DNA"/>
</dbReference>
<dbReference type="InterPro" id="IPR043502">
    <property type="entry name" value="DNA/RNA_pol_sf"/>
</dbReference>
<evidence type="ECO:0000313" key="2">
    <source>
        <dbReference type="Proteomes" id="UP000026915"/>
    </source>
</evidence>
<dbReference type="Gene3D" id="3.30.70.270">
    <property type="match status" value="1"/>
</dbReference>
<accession>A0A061DP17</accession>
<gene>
    <name evidence="1" type="ORF">TCM_002782</name>
</gene>
<dbReference type="HOGENOM" id="CLU_1910429_0_0_1"/>
<proteinExistence type="predicted"/>
<dbReference type="InParanoid" id="A0A061DP17"/>
<dbReference type="Gramene" id="EOX93836">
    <property type="protein sequence ID" value="EOX93836"/>
    <property type="gene ID" value="TCM_002782"/>
</dbReference>
<keyword evidence="2" id="KW-1185">Reference proteome</keyword>
<evidence type="ECO:0000313" key="1">
    <source>
        <dbReference type="EMBL" id="EOX93836.1"/>
    </source>
</evidence>
<dbReference type="Proteomes" id="UP000026915">
    <property type="component" value="Chromosome 1"/>
</dbReference>
<dbReference type="InterPro" id="IPR043128">
    <property type="entry name" value="Rev_trsase/Diguanyl_cyclase"/>
</dbReference>
<organism evidence="1 2">
    <name type="scientific">Theobroma cacao</name>
    <name type="common">Cacao</name>
    <name type="synonym">Cocoa</name>
    <dbReference type="NCBI Taxonomy" id="3641"/>
    <lineage>
        <taxon>Eukaryota</taxon>
        <taxon>Viridiplantae</taxon>
        <taxon>Streptophyta</taxon>
        <taxon>Embryophyta</taxon>
        <taxon>Tracheophyta</taxon>
        <taxon>Spermatophyta</taxon>
        <taxon>Magnoliopsida</taxon>
        <taxon>eudicotyledons</taxon>
        <taxon>Gunneridae</taxon>
        <taxon>Pentapetalae</taxon>
        <taxon>rosids</taxon>
        <taxon>malvids</taxon>
        <taxon>Malvales</taxon>
        <taxon>Malvaceae</taxon>
        <taxon>Byttnerioideae</taxon>
        <taxon>Theobroma</taxon>
    </lineage>
</organism>
<dbReference type="SUPFAM" id="SSF56672">
    <property type="entry name" value="DNA/RNA polymerases"/>
    <property type="match status" value="1"/>
</dbReference>
<protein>
    <recommendedName>
        <fullName evidence="3">Reverse transcriptase domain-containing protein</fullName>
    </recommendedName>
</protein>
<dbReference type="AlphaFoldDB" id="A0A061DP17"/>
<name>A0A061DP17_THECC</name>
<evidence type="ECO:0008006" key="3">
    <source>
        <dbReference type="Google" id="ProtNLM"/>
    </source>
</evidence>